<keyword evidence="3" id="KW-1185">Reference proteome</keyword>
<dbReference type="Proteomes" id="UP000050535">
    <property type="component" value="Unassembled WGS sequence"/>
</dbReference>
<accession>A0A0P7H6D6</accession>
<dbReference type="AlphaFoldDB" id="A0A0P7H6D6"/>
<gene>
    <name evidence="2" type="ORF">SY89_03167</name>
</gene>
<dbReference type="OrthoDB" id="11472at2157"/>
<protein>
    <submittedName>
        <fullName evidence="2">Putative HKD family nuclease</fullName>
    </submittedName>
</protein>
<dbReference type="InterPro" id="IPR041025">
    <property type="entry name" value="HNH_repeat"/>
</dbReference>
<evidence type="ECO:0000313" key="2">
    <source>
        <dbReference type="EMBL" id="KPN28933.1"/>
    </source>
</evidence>
<dbReference type="Pfam" id="PF18780">
    <property type="entry name" value="HNH_repeat"/>
    <property type="match status" value="5"/>
</dbReference>
<dbReference type="STRING" id="699431.SY89_03167"/>
<dbReference type="EMBL" id="LGUC01000002">
    <property type="protein sequence ID" value="KPN28933.1"/>
    <property type="molecule type" value="Genomic_DNA"/>
</dbReference>
<dbReference type="SMART" id="SM00507">
    <property type="entry name" value="HNHc"/>
    <property type="match status" value="1"/>
</dbReference>
<dbReference type="RefSeq" id="WP_144427259.1">
    <property type="nucleotide sequence ID" value="NZ_LGUC01000002.1"/>
</dbReference>
<name>A0A0P7H6D6_9EURY</name>
<dbReference type="InterPro" id="IPR003615">
    <property type="entry name" value="HNH_nuc"/>
</dbReference>
<evidence type="ECO:0000313" key="3">
    <source>
        <dbReference type="Proteomes" id="UP000050535"/>
    </source>
</evidence>
<dbReference type="CDD" id="cd00085">
    <property type="entry name" value="HNHc"/>
    <property type="match status" value="1"/>
</dbReference>
<feature type="domain" description="HNH nuclease" evidence="1">
    <location>
        <begin position="325"/>
        <end position="393"/>
    </location>
</feature>
<evidence type="ECO:0000259" key="1">
    <source>
        <dbReference type="SMART" id="SM00507"/>
    </source>
</evidence>
<comment type="caution">
    <text evidence="2">The sequence shown here is derived from an EMBL/GenBank/DDBJ whole genome shotgun (WGS) entry which is preliminary data.</text>
</comment>
<sequence>MGKKLYSDEELLNRLQEFAAELGRPPSQNEMNDSGPHAAATYAARFGSWNETLKTAGLETGTNEPDGRPPTPKEDLLADLKAVAEIVGEAPSERTYRQHGEYSVKTYYKRFRGWNSALQAAGFEPNVEINLSEETLITALQKFSEDLGRAPTSDEMDQNGPYTAGPYKRVFGTWNRALEQAGLGVHSAWGVSEEDLIAELKRLNEELGHVPRKSEMRDQGKWSGSIYQKRFGSWNEALTAAGFEPNERWRIPQEDLLTELRELADELGHPPTTSEMLEHGKFTTQPYQRVFGSWRTALQAADPDYLEKYRQSNTETVPFGSNWPQIREEIITRDNESCLRCGMGREAHREKFGRDLPVHHRIPRRRFYNDPDRSVDDADIPSNLLTLCIPCHRRLERMPVQPVVG</sequence>
<proteinExistence type="predicted"/>
<reference evidence="3" key="1">
    <citation type="submission" date="2013-11" db="EMBL/GenBank/DDBJ databases">
        <authorList>
            <person name="Hoang H.T."/>
            <person name="Killian M.L."/>
            <person name="Madson D.M."/>
            <person name="Arruda P.H.E."/>
            <person name="Sun D."/>
            <person name="Schwartz K.J."/>
            <person name="Yoon K."/>
        </authorList>
    </citation>
    <scope>NUCLEOTIDE SEQUENCE [LARGE SCALE GENOMIC DNA]</scope>
    <source>
        <strain evidence="3">CDK2</strain>
    </source>
</reference>
<organism evidence="2 3">
    <name type="scientific">Halolamina pelagica</name>
    <dbReference type="NCBI Taxonomy" id="699431"/>
    <lineage>
        <taxon>Archaea</taxon>
        <taxon>Methanobacteriati</taxon>
        <taxon>Methanobacteriota</taxon>
        <taxon>Stenosarchaea group</taxon>
        <taxon>Halobacteria</taxon>
        <taxon>Halobacteriales</taxon>
        <taxon>Haloferacaceae</taxon>
    </lineage>
</organism>